<evidence type="ECO:0000256" key="4">
    <source>
        <dbReference type="ARBA" id="ARBA00022692"/>
    </source>
</evidence>
<evidence type="ECO:0000256" key="6">
    <source>
        <dbReference type="ARBA" id="ARBA00022989"/>
    </source>
</evidence>
<name>A0A5N5QD55_9AGAM</name>
<organism evidence="10 11">
    <name type="scientific">Ceratobasidium theobromae</name>
    <dbReference type="NCBI Taxonomy" id="1582974"/>
    <lineage>
        <taxon>Eukaryota</taxon>
        <taxon>Fungi</taxon>
        <taxon>Dikarya</taxon>
        <taxon>Basidiomycota</taxon>
        <taxon>Agaricomycotina</taxon>
        <taxon>Agaricomycetes</taxon>
        <taxon>Cantharellales</taxon>
        <taxon>Ceratobasidiaceae</taxon>
        <taxon>Ceratobasidium</taxon>
    </lineage>
</organism>
<keyword evidence="7" id="KW-0175">Coiled coil</keyword>
<keyword evidence="11" id="KW-1185">Reference proteome</keyword>
<dbReference type="GO" id="GO:0033617">
    <property type="term" value="P:mitochondrial respiratory chain complex IV assembly"/>
    <property type="evidence" value="ECO:0007669"/>
    <property type="project" value="TreeGrafter"/>
</dbReference>
<evidence type="ECO:0000256" key="9">
    <source>
        <dbReference type="ARBA" id="ARBA00023136"/>
    </source>
</evidence>
<dbReference type="GO" id="GO:0016020">
    <property type="term" value="C:membrane"/>
    <property type="evidence" value="ECO:0007669"/>
    <property type="project" value="UniProtKB-SubCell"/>
</dbReference>
<dbReference type="Gene3D" id="1.20.5.340">
    <property type="match status" value="1"/>
</dbReference>
<evidence type="ECO:0000256" key="8">
    <source>
        <dbReference type="ARBA" id="ARBA00023128"/>
    </source>
</evidence>
<dbReference type="PANTHER" id="PTHR14360:SF1">
    <property type="entry name" value="PROTEIN FMP32, MITOCHONDRIAL"/>
    <property type="match status" value="1"/>
</dbReference>
<gene>
    <name evidence="10" type="ORF">CTheo_6962</name>
</gene>
<evidence type="ECO:0000256" key="3">
    <source>
        <dbReference type="ARBA" id="ARBA00007224"/>
    </source>
</evidence>
<evidence type="ECO:0000256" key="7">
    <source>
        <dbReference type="ARBA" id="ARBA00023054"/>
    </source>
</evidence>
<evidence type="ECO:0000256" key="5">
    <source>
        <dbReference type="ARBA" id="ARBA00022946"/>
    </source>
</evidence>
<sequence>MYTIGGTLVIYIAASRRQSALFRLIHTTCPRLVYTPHPLYQQHHFDTHQFVQRLESQGLSRSQAEGIMLAIAEVIDESVRNMSRNMVTKTDQEKYSYTQKVDFAQLKSEIQLLEKNDVALMRADNDRLVTDVERLKARLREEISRTQAGVRLDLNLEKGRIRDESSVQELKIREVDTRIESEISGLRTAIEQSKVCLLELVPRRLVDGLFRVAKHAPVSRHGR</sequence>
<keyword evidence="4" id="KW-0812">Transmembrane</keyword>
<reference evidence="10 11" key="1">
    <citation type="journal article" date="2019" name="Fungal Biol. Biotechnol.">
        <title>Draft genome sequence of fastidious pathogen Ceratobasidium theobromae, which causes vascular-streak dieback in Theobroma cacao.</title>
        <authorList>
            <person name="Ali S.S."/>
            <person name="Asman A."/>
            <person name="Shao J."/>
            <person name="Firmansyah A.P."/>
            <person name="Susilo A.W."/>
            <person name="Rosmana A."/>
            <person name="McMahon P."/>
            <person name="Junaid M."/>
            <person name="Guest D."/>
            <person name="Kheng T.Y."/>
            <person name="Meinhardt L.W."/>
            <person name="Bailey B.A."/>
        </authorList>
    </citation>
    <scope>NUCLEOTIDE SEQUENCE [LARGE SCALE GENOMIC DNA]</scope>
    <source>
        <strain evidence="10 11">CT2</strain>
    </source>
</reference>
<keyword evidence="6" id="KW-1133">Transmembrane helix</keyword>
<dbReference type="AlphaFoldDB" id="A0A5N5QD55"/>
<dbReference type="InterPro" id="IPR024461">
    <property type="entry name" value="CCDC90-like"/>
</dbReference>
<accession>A0A5N5QD55</accession>
<keyword evidence="5" id="KW-0809">Transit peptide</keyword>
<proteinExistence type="inferred from homology"/>
<dbReference type="EMBL" id="SSOP01000250">
    <property type="protein sequence ID" value="KAB5589594.1"/>
    <property type="molecule type" value="Genomic_DNA"/>
</dbReference>
<evidence type="ECO:0000256" key="1">
    <source>
        <dbReference type="ARBA" id="ARBA00004167"/>
    </source>
</evidence>
<dbReference type="FunFam" id="1.20.5.340:FF:000018">
    <property type="entry name" value="Mitochondrial protein FMP32"/>
    <property type="match status" value="1"/>
</dbReference>
<evidence type="ECO:0000313" key="11">
    <source>
        <dbReference type="Proteomes" id="UP000383932"/>
    </source>
</evidence>
<dbReference type="Pfam" id="PF07798">
    <property type="entry name" value="CCDC90-like"/>
    <property type="match status" value="1"/>
</dbReference>
<comment type="subcellular location">
    <subcellularLocation>
        <location evidence="1">Membrane</location>
        <topology evidence="1">Single-pass membrane protein</topology>
    </subcellularLocation>
    <subcellularLocation>
        <location evidence="2">Mitochondrion</location>
    </subcellularLocation>
</comment>
<protein>
    <submittedName>
        <fullName evidence="10">Protein fmp32</fullName>
    </submittedName>
</protein>
<keyword evidence="9" id="KW-0472">Membrane</keyword>
<dbReference type="Proteomes" id="UP000383932">
    <property type="component" value="Unassembled WGS sequence"/>
</dbReference>
<dbReference type="PANTHER" id="PTHR14360">
    <property type="entry name" value="PROTEIN FMP32, MITOCHONDRIAL"/>
    <property type="match status" value="1"/>
</dbReference>
<keyword evidence="8" id="KW-0496">Mitochondrion</keyword>
<evidence type="ECO:0000313" key="10">
    <source>
        <dbReference type="EMBL" id="KAB5589594.1"/>
    </source>
</evidence>
<comment type="caution">
    <text evidence="10">The sequence shown here is derived from an EMBL/GenBank/DDBJ whole genome shotgun (WGS) entry which is preliminary data.</text>
</comment>
<dbReference type="GO" id="GO:0005739">
    <property type="term" value="C:mitochondrion"/>
    <property type="evidence" value="ECO:0007669"/>
    <property type="project" value="UniProtKB-SubCell"/>
</dbReference>
<comment type="similarity">
    <text evidence="3">Belongs to the CCDC90 family.</text>
</comment>
<evidence type="ECO:0000256" key="2">
    <source>
        <dbReference type="ARBA" id="ARBA00004173"/>
    </source>
</evidence>
<dbReference type="OrthoDB" id="889336at2759"/>